<comment type="caution">
    <text evidence="1">The sequence shown here is derived from an EMBL/GenBank/DDBJ whole genome shotgun (WGS) entry which is preliminary data.</text>
</comment>
<name>A0A9D9DE44_9FIRM</name>
<gene>
    <name evidence="1" type="ORF">IAC61_01815</name>
</gene>
<protein>
    <submittedName>
        <fullName evidence="1">SGNH/GDSL hydrolase family protein</fullName>
    </submittedName>
</protein>
<dbReference type="Gene3D" id="3.40.50.1110">
    <property type="entry name" value="SGNH hydrolase"/>
    <property type="match status" value="1"/>
</dbReference>
<dbReference type="InterPro" id="IPR036514">
    <property type="entry name" value="SGNH_hydro_sf"/>
</dbReference>
<evidence type="ECO:0000313" key="2">
    <source>
        <dbReference type="Proteomes" id="UP000823634"/>
    </source>
</evidence>
<dbReference type="SUPFAM" id="SSF52266">
    <property type="entry name" value="SGNH hydrolase"/>
    <property type="match status" value="1"/>
</dbReference>
<accession>A0A9D9DE44</accession>
<reference evidence="1" key="1">
    <citation type="submission" date="2020-10" db="EMBL/GenBank/DDBJ databases">
        <authorList>
            <person name="Gilroy R."/>
        </authorList>
    </citation>
    <scope>NUCLEOTIDE SEQUENCE</scope>
    <source>
        <strain evidence="1">17113</strain>
    </source>
</reference>
<dbReference type="Proteomes" id="UP000823634">
    <property type="component" value="Unassembled WGS sequence"/>
</dbReference>
<proteinExistence type="predicted"/>
<keyword evidence="1" id="KW-0378">Hydrolase</keyword>
<dbReference type="CDD" id="cd00229">
    <property type="entry name" value="SGNH_hydrolase"/>
    <property type="match status" value="1"/>
</dbReference>
<dbReference type="AlphaFoldDB" id="A0A9D9DE44"/>
<reference evidence="1" key="2">
    <citation type="journal article" date="2021" name="PeerJ">
        <title>Extensive microbial diversity within the chicken gut microbiome revealed by metagenomics and culture.</title>
        <authorList>
            <person name="Gilroy R."/>
            <person name="Ravi A."/>
            <person name="Getino M."/>
            <person name="Pursley I."/>
            <person name="Horton D.L."/>
            <person name="Alikhan N.F."/>
            <person name="Baker D."/>
            <person name="Gharbi K."/>
            <person name="Hall N."/>
            <person name="Watson M."/>
            <person name="Adriaenssens E.M."/>
            <person name="Foster-Nyarko E."/>
            <person name="Jarju S."/>
            <person name="Secka A."/>
            <person name="Antonio M."/>
            <person name="Oren A."/>
            <person name="Chaudhuri R.R."/>
            <person name="La Ragione R."/>
            <person name="Hildebrand F."/>
            <person name="Pallen M.J."/>
        </authorList>
    </citation>
    <scope>NUCLEOTIDE SEQUENCE</scope>
    <source>
        <strain evidence="1">17113</strain>
    </source>
</reference>
<dbReference type="InterPro" id="IPR001087">
    <property type="entry name" value="GDSL"/>
</dbReference>
<organism evidence="1 2">
    <name type="scientific">Candidatus Alloenteromonas pullistercoris</name>
    <dbReference type="NCBI Taxonomy" id="2840785"/>
    <lineage>
        <taxon>Bacteria</taxon>
        <taxon>Bacillati</taxon>
        <taxon>Bacillota</taxon>
        <taxon>Bacillota incertae sedis</taxon>
        <taxon>Candidatus Alloenteromonas</taxon>
    </lineage>
</organism>
<dbReference type="Pfam" id="PF00657">
    <property type="entry name" value="Lipase_GDSL"/>
    <property type="match status" value="1"/>
</dbReference>
<sequence>MMNSKIFEIGKNEKPLDIIKENCGFASIFKEIGVIGDSLSSGEFESTDKDGNISYHDMYEYSWPSILERLTGTKYYNYSRGGMTFKEFYDSWADTNKFWEKRQGYIVCLGNNDLHVFNQKVGSSKDIDPLHPENNPETYFGYMGKVLSKLKGLQKDARIFLVSLQIDHLSKERDEMARYVSKEMKKVVKMFSYMYLIDLTNYGPIYDEEARKKFAMGFHPNPMGYHVFALAIGNYIDYIIRKNFKDFFEVPFIGTNLKNESIK</sequence>
<dbReference type="GO" id="GO:0016788">
    <property type="term" value="F:hydrolase activity, acting on ester bonds"/>
    <property type="evidence" value="ECO:0007669"/>
    <property type="project" value="InterPro"/>
</dbReference>
<dbReference type="EMBL" id="JADINA010000013">
    <property type="protein sequence ID" value="MBO8426039.1"/>
    <property type="molecule type" value="Genomic_DNA"/>
</dbReference>
<evidence type="ECO:0000313" key="1">
    <source>
        <dbReference type="EMBL" id="MBO8426039.1"/>
    </source>
</evidence>